<keyword evidence="2" id="KW-1015">Disulfide bond</keyword>
<keyword evidence="6" id="KW-1185">Reference proteome</keyword>
<reference evidence="5 6" key="1">
    <citation type="journal article" date="2018" name="Sci. Rep.">
        <title>Comparative analysis of the Pocillopora damicornis genome highlights role of immune system in coral evolution.</title>
        <authorList>
            <person name="Cunning R."/>
            <person name="Bay R.A."/>
            <person name="Gillette P."/>
            <person name="Baker A.C."/>
            <person name="Traylor-Knowles N."/>
        </authorList>
    </citation>
    <scope>NUCLEOTIDE SEQUENCE [LARGE SCALE GENOMIC DNA]</scope>
    <source>
        <strain evidence="5">RSMAS</strain>
        <tissue evidence="5">Whole animal</tissue>
    </source>
</reference>
<sequence length="311" mass="35373">MTTPIGITRVPGSDINNAENKIIVENNAKDVGIHCVINRDDLPQSDSESKGLYMCPTMRQCRNERRDRFIIARIENNTIFNYYPKEYKVSMNGTLTVRKMSSKYDGMVVWCILMVPLIGAGENTTVIQIAQERPKLNINSPQLFAVVQGMTLHLDFDATGYPSPRVIWFRDEQVLQNRSIEESTSLVLRNVTKNDEGKYNCTATNLLGSDSYEVQVNVIAKVVSKSDNAIVKNFPPWRAEWDREIIAPSEIRKVTPEETLIPRRFANNKFPNLKKLFQGDVVYVNGKELKVLRSDPIRKVMSCVVISKLKS</sequence>
<dbReference type="EMBL" id="RCHS01002478">
    <property type="protein sequence ID" value="RMX47170.1"/>
    <property type="molecule type" value="Genomic_DNA"/>
</dbReference>
<dbReference type="PANTHER" id="PTHR45080">
    <property type="entry name" value="CONTACTIN 5"/>
    <property type="match status" value="1"/>
</dbReference>
<evidence type="ECO:0000313" key="5">
    <source>
        <dbReference type="EMBL" id="RMX47170.1"/>
    </source>
</evidence>
<dbReference type="InterPro" id="IPR003599">
    <property type="entry name" value="Ig_sub"/>
</dbReference>
<evidence type="ECO:0000259" key="4">
    <source>
        <dbReference type="PROSITE" id="PS50835"/>
    </source>
</evidence>
<dbReference type="InterPro" id="IPR007110">
    <property type="entry name" value="Ig-like_dom"/>
</dbReference>
<dbReference type="STRING" id="46731.A0A3M6U0J1"/>
<accession>A0A3M6U0J1</accession>
<dbReference type="Gene3D" id="2.60.40.10">
    <property type="entry name" value="Immunoglobulins"/>
    <property type="match status" value="1"/>
</dbReference>
<dbReference type="Pfam" id="PF07679">
    <property type="entry name" value="I-set"/>
    <property type="match status" value="1"/>
</dbReference>
<dbReference type="PROSITE" id="PS50835">
    <property type="entry name" value="IG_LIKE"/>
    <property type="match status" value="1"/>
</dbReference>
<comment type="caution">
    <text evidence="5">The sequence shown here is derived from an EMBL/GenBank/DDBJ whole genome shotgun (WGS) entry which is preliminary data.</text>
</comment>
<evidence type="ECO:0000256" key="1">
    <source>
        <dbReference type="ARBA" id="ARBA00022729"/>
    </source>
</evidence>
<name>A0A3M6U0J1_POCDA</name>
<dbReference type="InterPro" id="IPR050958">
    <property type="entry name" value="Cell_Adh-Cytoskel_Orgn"/>
</dbReference>
<dbReference type="InterPro" id="IPR013783">
    <property type="entry name" value="Ig-like_fold"/>
</dbReference>
<dbReference type="OrthoDB" id="5985519at2759"/>
<dbReference type="AlphaFoldDB" id="A0A3M6U0J1"/>
<dbReference type="SUPFAM" id="SSF48726">
    <property type="entry name" value="Immunoglobulin"/>
    <property type="match status" value="1"/>
</dbReference>
<proteinExistence type="predicted"/>
<dbReference type="InterPro" id="IPR013098">
    <property type="entry name" value="Ig_I-set"/>
</dbReference>
<evidence type="ECO:0000256" key="3">
    <source>
        <dbReference type="ARBA" id="ARBA00023319"/>
    </source>
</evidence>
<protein>
    <recommendedName>
        <fullName evidence="4">Ig-like domain-containing protein</fullName>
    </recommendedName>
</protein>
<feature type="domain" description="Ig-like" evidence="4">
    <location>
        <begin position="134"/>
        <end position="217"/>
    </location>
</feature>
<dbReference type="InterPro" id="IPR036179">
    <property type="entry name" value="Ig-like_dom_sf"/>
</dbReference>
<dbReference type="Proteomes" id="UP000275408">
    <property type="component" value="Unassembled WGS sequence"/>
</dbReference>
<evidence type="ECO:0000256" key="2">
    <source>
        <dbReference type="ARBA" id="ARBA00023157"/>
    </source>
</evidence>
<gene>
    <name evidence="5" type="ORF">pdam_00022277</name>
</gene>
<dbReference type="SMART" id="SM00408">
    <property type="entry name" value="IGc2"/>
    <property type="match status" value="1"/>
</dbReference>
<evidence type="ECO:0000313" key="6">
    <source>
        <dbReference type="Proteomes" id="UP000275408"/>
    </source>
</evidence>
<dbReference type="PANTHER" id="PTHR45080:SF8">
    <property type="entry name" value="IG-LIKE DOMAIN-CONTAINING PROTEIN"/>
    <property type="match status" value="1"/>
</dbReference>
<dbReference type="FunFam" id="2.60.40.10:FF:000032">
    <property type="entry name" value="palladin isoform X1"/>
    <property type="match status" value="1"/>
</dbReference>
<dbReference type="GO" id="GO:0007156">
    <property type="term" value="P:homophilic cell adhesion via plasma membrane adhesion molecules"/>
    <property type="evidence" value="ECO:0007669"/>
    <property type="project" value="TreeGrafter"/>
</dbReference>
<keyword evidence="3" id="KW-0393">Immunoglobulin domain</keyword>
<dbReference type="InterPro" id="IPR003598">
    <property type="entry name" value="Ig_sub2"/>
</dbReference>
<keyword evidence="1" id="KW-0732">Signal</keyword>
<dbReference type="SMART" id="SM00409">
    <property type="entry name" value="IG"/>
    <property type="match status" value="1"/>
</dbReference>
<dbReference type="GO" id="GO:0005886">
    <property type="term" value="C:plasma membrane"/>
    <property type="evidence" value="ECO:0007669"/>
    <property type="project" value="TreeGrafter"/>
</dbReference>
<organism evidence="5 6">
    <name type="scientific">Pocillopora damicornis</name>
    <name type="common">Cauliflower coral</name>
    <name type="synonym">Millepora damicornis</name>
    <dbReference type="NCBI Taxonomy" id="46731"/>
    <lineage>
        <taxon>Eukaryota</taxon>
        <taxon>Metazoa</taxon>
        <taxon>Cnidaria</taxon>
        <taxon>Anthozoa</taxon>
        <taxon>Hexacorallia</taxon>
        <taxon>Scleractinia</taxon>
        <taxon>Astrocoeniina</taxon>
        <taxon>Pocilloporidae</taxon>
        <taxon>Pocillopora</taxon>
    </lineage>
</organism>